<keyword evidence="5" id="KW-1185">Reference proteome</keyword>
<dbReference type="Pfam" id="PF24042">
    <property type="entry name" value="DUF7351"/>
    <property type="match status" value="1"/>
</dbReference>
<evidence type="ECO:0000259" key="2">
    <source>
        <dbReference type="Pfam" id="PF24038"/>
    </source>
</evidence>
<comment type="caution">
    <text evidence="4">The sequence shown here is derived from an EMBL/GenBank/DDBJ whole genome shotgun (WGS) entry which is preliminary data.</text>
</comment>
<dbReference type="InterPro" id="IPR036388">
    <property type="entry name" value="WH-like_DNA-bd_sf"/>
</dbReference>
<dbReference type="Gene3D" id="1.10.10.10">
    <property type="entry name" value="Winged helix-like DNA-binding domain superfamily/Winged helix DNA-binding domain"/>
    <property type="match status" value="1"/>
</dbReference>
<gene>
    <name evidence="4" type="ORF">ACFSBT_02150</name>
</gene>
<feature type="domain" description="DUF7351" evidence="3">
    <location>
        <begin position="115"/>
        <end position="314"/>
    </location>
</feature>
<accession>A0ABD6ARC2</accession>
<organism evidence="4 5">
    <name type="scientific">Halomarina rubra</name>
    <dbReference type="NCBI Taxonomy" id="2071873"/>
    <lineage>
        <taxon>Archaea</taxon>
        <taxon>Methanobacteriati</taxon>
        <taxon>Methanobacteriota</taxon>
        <taxon>Stenosarchaea group</taxon>
        <taxon>Halobacteria</taxon>
        <taxon>Halobacteriales</taxon>
        <taxon>Natronomonadaceae</taxon>
        <taxon>Halomarina</taxon>
    </lineage>
</organism>
<evidence type="ECO:0000259" key="3">
    <source>
        <dbReference type="Pfam" id="PF24042"/>
    </source>
</evidence>
<evidence type="ECO:0000256" key="1">
    <source>
        <dbReference type="SAM" id="MobiDB-lite"/>
    </source>
</evidence>
<evidence type="ECO:0000313" key="4">
    <source>
        <dbReference type="EMBL" id="MFD1512083.1"/>
    </source>
</evidence>
<dbReference type="InterPro" id="IPR036390">
    <property type="entry name" value="WH_DNA-bd_sf"/>
</dbReference>
<dbReference type="Pfam" id="PF24038">
    <property type="entry name" value="DUF7347"/>
    <property type="match status" value="1"/>
</dbReference>
<dbReference type="InterPro" id="IPR055775">
    <property type="entry name" value="DUF7351"/>
</dbReference>
<dbReference type="InterPro" id="IPR055771">
    <property type="entry name" value="DUF7347"/>
</dbReference>
<protein>
    <recommendedName>
        <fullName evidence="6">ArsR family transcriptional regulator</fullName>
    </recommendedName>
</protein>
<dbReference type="Proteomes" id="UP001597187">
    <property type="component" value="Unassembled WGS sequence"/>
</dbReference>
<name>A0ABD6ARC2_9EURY</name>
<dbReference type="AlphaFoldDB" id="A0ABD6ARC2"/>
<dbReference type="RefSeq" id="WP_250872070.1">
    <property type="nucleotide sequence ID" value="NZ_JALXFV010000002.1"/>
</dbReference>
<evidence type="ECO:0008006" key="6">
    <source>
        <dbReference type="Google" id="ProtNLM"/>
    </source>
</evidence>
<feature type="region of interest" description="Disordered" evidence="1">
    <location>
        <begin position="1"/>
        <end position="20"/>
    </location>
</feature>
<evidence type="ECO:0000313" key="5">
    <source>
        <dbReference type="Proteomes" id="UP001597187"/>
    </source>
</evidence>
<reference evidence="4 5" key="1">
    <citation type="journal article" date="2019" name="Int. J. Syst. Evol. Microbiol.">
        <title>The Global Catalogue of Microorganisms (GCM) 10K type strain sequencing project: providing services to taxonomists for standard genome sequencing and annotation.</title>
        <authorList>
            <consortium name="The Broad Institute Genomics Platform"/>
            <consortium name="The Broad Institute Genome Sequencing Center for Infectious Disease"/>
            <person name="Wu L."/>
            <person name="Ma J."/>
        </authorList>
    </citation>
    <scope>NUCLEOTIDE SEQUENCE [LARGE SCALE GENOMIC DNA]</scope>
    <source>
        <strain evidence="4 5">CGMCC 1.12563</strain>
    </source>
</reference>
<sequence>MTPDDTESDPSRDGVPTDEMLSPEEAFAVLGSDHRIAMLRALGEADGPLAFSDLRAAVGTRDSGQFSYHLNKLVGHFVRQTPDGYEIRRAGERVIEAVLSGAVTESPVRDATAVDRPCHYCGAPVEVRYHEDRIRVHCTDCEGIYGADERADGNGHLGTLPLPPAGVQHRTPAESLQAAYVWGELTGMASASGVCPRCSAVLDESVSVCADHEARSEPCEECVERYAVGIHFECTNCIYDRGGAFGVKLLTNTDLLAFLTARGINPVEPSARSAIGAMVDYEEEVLSTDPFEARFTFAVDGDTLSLRVGDDLAVVETTVDEAGGEARRD</sequence>
<feature type="domain" description="DUF7347" evidence="2">
    <location>
        <begin position="23"/>
        <end position="98"/>
    </location>
</feature>
<dbReference type="EMBL" id="JBHUDC010000002">
    <property type="protein sequence ID" value="MFD1512083.1"/>
    <property type="molecule type" value="Genomic_DNA"/>
</dbReference>
<dbReference type="SUPFAM" id="SSF46785">
    <property type="entry name" value="Winged helix' DNA-binding domain"/>
    <property type="match status" value="1"/>
</dbReference>
<proteinExistence type="predicted"/>